<gene>
    <name evidence="1" type="ORF">ETAA8_01360</name>
</gene>
<proteinExistence type="predicted"/>
<dbReference type="InterPro" id="IPR037914">
    <property type="entry name" value="SpoVT-AbrB_sf"/>
</dbReference>
<keyword evidence="2" id="KW-1185">Reference proteome</keyword>
<organism evidence="1 2">
    <name type="scientific">Anatilimnocola aggregata</name>
    <dbReference type="NCBI Taxonomy" id="2528021"/>
    <lineage>
        <taxon>Bacteria</taxon>
        <taxon>Pseudomonadati</taxon>
        <taxon>Planctomycetota</taxon>
        <taxon>Planctomycetia</taxon>
        <taxon>Pirellulales</taxon>
        <taxon>Pirellulaceae</taxon>
        <taxon>Anatilimnocola</taxon>
    </lineage>
</organism>
<dbReference type="KEGG" id="aagg:ETAA8_01360"/>
<accession>A0A517Y4C2</accession>
<evidence type="ECO:0000313" key="2">
    <source>
        <dbReference type="Proteomes" id="UP000315017"/>
    </source>
</evidence>
<dbReference type="EMBL" id="CP036274">
    <property type="protein sequence ID" value="QDU25075.1"/>
    <property type="molecule type" value="Genomic_DNA"/>
</dbReference>
<name>A0A517Y4C2_9BACT</name>
<dbReference type="SUPFAM" id="SSF89447">
    <property type="entry name" value="AbrB/MazE/MraZ-like"/>
    <property type="match status" value="1"/>
</dbReference>
<dbReference type="RefSeq" id="WP_145083386.1">
    <property type="nucleotide sequence ID" value="NZ_CP036274.1"/>
</dbReference>
<protein>
    <submittedName>
        <fullName evidence="1">Uncharacterized protein</fullName>
    </submittedName>
</protein>
<sequence>MPQPLDKLEDGLGVRIAPSILEHLGIDESTKVEVAEMAGAIVVLPWLFDEQKRANLKELLELLRLAIETQESSSERRTRFVNALAATNQQYAKTFRRLAE</sequence>
<dbReference type="Proteomes" id="UP000315017">
    <property type="component" value="Chromosome"/>
</dbReference>
<evidence type="ECO:0000313" key="1">
    <source>
        <dbReference type="EMBL" id="QDU25075.1"/>
    </source>
</evidence>
<dbReference type="AlphaFoldDB" id="A0A517Y4C2"/>
<reference evidence="1 2" key="1">
    <citation type="submission" date="2019-02" db="EMBL/GenBank/DDBJ databases">
        <title>Deep-cultivation of Planctomycetes and their phenomic and genomic characterization uncovers novel biology.</title>
        <authorList>
            <person name="Wiegand S."/>
            <person name="Jogler M."/>
            <person name="Boedeker C."/>
            <person name="Pinto D."/>
            <person name="Vollmers J."/>
            <person name="Rivas-Marin E."/>
            <person name="Kohn T."/>
            <person name="Peeters S.H."/>
            <person name="Heuer A."/>
            <person name="Rast P."/>
            <person name="Oberbeckmann S."/>
            <person name="Bunk B."/>
            <person name="Jeske O."/>
            <person name="Meyerdierks A."/>
            <person name="Storesund J.E."/>
            <person name="Kallscheuer N."/>
            <person name="Luecker S."/>
            <person name="Lage O.M."/>
            <person name="Pohl T."/>
            <person name="Merkel B.J."/>
            <person name="Hornburger P."/>
            <person name="Mueller R.-W."/>
            <person name="Bruemmer F."/>
            <person name="Labrenz M."/>
            <person name="Spormann A.M."/>
            <person name="Op den Camp H."/>
            <person name="Overmann J."/>
            <person name="Amann R."/>
            <person name="Jetten M.S.M."/>
            <person name="Mascher T."/>
            <person name="Medema M.H."/>
            <person name="Devos D.P."/>
            <person name="Kaster A.-K."/>
            <person name="Ovreas L."/>
            <person name="Rohde M."/>
            <person name="Galperin M.Y."/>
            <person name="Jogler C."/>
        </authorList>
    </citation>
    <scope>NUCLEOTIDE SEQUENCE [LARGE SCALE GENOMIC DNA]</scope>
    <source>
        <strain evidence="1 2">ETA_A8</strain>
    </source>
</reference>
<dbReference type="Gene3D" id="2.10.260.10">
    <property type="match status" value="1"/>
</dbReference>